<protein>
    <submittedName>
        <fullName evidence="2">Uncharacterized protein</fullName>
    </submittedName>
</protein>
<dbReference type="HOGENOM" id="CLU_136639_0_0_5"/>
<feature type="chain" id="PRO_5003741689" evidence="1">
    <location>
        <begin position="19"/>
        <end position="162"/>
    </location>
</feature>
<proteinExistence type="predicted"/>
<feature type="signal peptide" evidence="1">
    <location>
        <begin position="1"/>
        <end position="18"/>
    </location>
</feature>
<dbReference type="AlphaFoldDB" id="J0ZBY3"/>
<dbReference type="Proteomes" id="UP000001077">
    <property type="component" value="Unassembled WGS sequence"/>
</dbReference>
<comment type="caution">
    <text evidence="2">The sequence shown here is derived from an EMBL/GenBank/DDBJ whole genome shotgun (WGS) entry which is preliminary data.</text>
</comment>
<evidence type="ECO:0000256" key="1">
    <source>
        <dbReference type="SAM" id="SignalP"/>
    </source>
</evidence>
<gene>
    <name evidence="2" type="ORF">MCY_00959</name>
</gene>
<evidence type="ECO:0000313" key="2">
    <source>
        <dbReference type="EMBL" id="EJF85398.1"/>
    </source>
</evidence>
<dbReference type="PATRIC" id="fig|1094556.3.peg.1092"/>
<organism evidence="2 3">
    <name type="scientific">Bartonella rattimassiliensis 15908</name>
    <dbReference type="NCBI Taxonomy" id="1094556"/>
    <lineage>
        <taxon>Bacteria</taxon>
        <taxon>Pseudomonadati</taxon>
        <taxon>Pseudomonadota</taxon>
        <taxon>Alphaproteobacteria</taxon>
        <taxon>Hyphomicrobiales</taxon>
        <taxon>Bartonellaceae</taxon>
        <taxon>Bartonella</taxon>
    </lineage>
</organism>
<keyword evidence="3" id="KW-1185">Reference proteome</keyword>
<name>J0ZBY3_9HYPH</name>
<dbReference type="RefSeq" id="WP_007347256.1">
    <property type="nucleotide sequence ID" value="NZ_JH725066.1"/>
</dbReference>
<dbReference type="EMBL" id="AILY01000022">
    <property type="protein sequence ID" value="EJF85398.1"/>
    <property type="molecule type" value="Genomic_DNA"/>
</dbReference>
<accession>J0ZBY3</accession>
<reference evidence="2 3" key="1">
    <citation type="submission" date="2012-03" db="EMBL/GenBank/DDBJ databases">
        <title>The Genome Sequence of Bartonella rattimassiliensis 15908.</title>
        <authorList>
            <consortium name="The Broad Institute Genome Sequencing Platform"/>
            <consortium name="The Broad Institute Genome Sequencing Center for Infectious Disease"/>
            <person name="Feldgarden M."/>
            <person name="Kirby J."/>
            <person name="Kosoy M."/>
            <person name="Birtles R."/>
            <person name="Probert W.S."/>
            <person name="Chiaraviglio L."/>
            <person name="Young S.K."/>
            <person name="Zeng Q."/>
            <person name="Gargeya S."/>
            <person name="Fitzgerald M."/>
            <person name="Haas B."/>
            <person name="Abouelleil A."/>
            <person name="Alvarado L."/>
            <person name="Arachchi H.M."/>
            <person name="Berlin A."/>
            <person name="Chapman S.B."/>
            <person name="Gearin G."/>
            <person name="Goldberg J."/>
            <person name="Griggs A."/>
            <person name="Gujja S."/>
            <person name="Hansen M."/>
            <person name="Heiman D."/>
            <person name="Howarth C."/>
            <person name="Larimer J."/>
            <person name="Lui A."/>
            <person name="MacDonald P.J.P."/>
            <person name="McCowen C."/>
            <person name="Montmayeur A."/>
            <person name="Murphy C."/>
            <person name="Neiman D."/>
            <person name="Pearson M."/>
            <person name="Priest M."/>
            <person name="Roberts A."/>
            <person name="Saif S."/>
            <person name="Shea T."/>
            <person name="Sisk P."/>
            <person name="Stolte C."/>
            <person name="Sykes S."/>
            <person name="Wortman J."/>
            <person name="Nusbaum C."/>
            <person name="Birren B."/>
        </authorList>
    </citation>
    <scope>NUCLEOTIDE SEQUENCE [LARGE SCALE GENOMIC DNA]</scope>
    <source>
        <strain evidence="2 3">15908</strain>
    </source>
</reference>
<dbReference type="eggNOG" id="ENOG5032B25">
    <property type="taxonomic scope" value="Bacteria"/>
</dbReference>
<sequence length="162" mass="18918">MFKLALCLLFLVPFVSYAQEKKQETDRASLISLLTKNYLLTENFLLKLEKIERECKNLLTEIENDSFTYDSSIFSSIENYTTYISSKPKFMNILKENNLTPKDFAAGTLTLEGILMLLVFTYEKEYSSEKNIIFLKNLEFVKKHFYKVTTLPGNCKELIMKD</sequence>
<dbReference type="STRING" id="1094556.MCY_00959"/>
<keyword evidence="1" id="KW-0732">Signal</keyword>
<evidence type="ECO:0000313" key="3">
    <source>
        <dbReference type="Proteomes" id="UP000001077"/>
    </source>
</evidence>